<dbReference type="Proteomes" id="UP000465360">
    <property type="component" value="Unassembled WGS sequence"/>
</dbReference>
<evidence type="ECO:0000259" key="1">
    <source>
        <dbReference type="Pfam" id="PF00934"/>
    </source>
</evidence>
<dbReference type="InterPro" id="IPR000084">
    <property type="entry name" value="PE-PGRS_N"/>
</dbReference>
<sequence length="84" mass="8178">MSYVVVLPDALGTAASELASLGAALSGANAAAAASTTRFGCRQSLAVVAGTCYWVAAVAAGLETPTCPRTGVLDGLIPPATKIA</sequence>
<comment type="caution">
    <text evidence="2">The sequence shown here is derived from an EMBL/GenBank/DDBJ whole genome shotgun (WGS) entry which is preliminary data.</text>
</comment>
<proteinExistence type="predicted"/>
<feature type="domain" description="PE" evidence="1">
    <location>
        <begin position="4"/>
        <end position="38"/>
    </location>
</feature>
<dbReference type="Pfam" id="PF00934">
    <property type="entry name" value="PE"/>
    <property type="match status" value="1"/>
</dbReference>
<organism evidence="2 3">
    <name type="scientific">Mycobacterium bourgelatii</name>
    <dbReference type="NCBI Taxonomy" id="1273442"/>
    <lineage>
        <taxon>Bacteria</taxon>
        <taxon>Bacillati</taxon>
        <taxon>Actinomycetota</taxon>
        <taxon>Actinomycetes</taxon>
        <taxon>Mycobacteriales</taxon>
        <taxon>Mycobacteriaceae</taxon>
        <taxon>Mycobacterium</taxon>
    </lineage>
</organism>
<protein>
    <recommendedName>
        <fullName evidence="1">PE domain-containing protein</fullName>
    </recommendedName>
</protein>
<gene>
    <name evidence="2" type="ORF">MBOU_56060</name>
</gene>
<dbReference type="EMBL" id="BLKZ01000002">
    <property type="protein sequence ID" value="GFG93564.1"/>
    <property type="molecule type" value="Genomic_DNA"/>
</dbReference>
<dbReference type="RefSeq" id="WP_163719288.1">
    <property type="nucleotide sequence ID" value="NZ_BLKZ01000002.1"/>
</dbReference>
<evidence type="ECO:0000313" key="3">
    <source>
        <dbReference type="Proteomes" id="UP000465360"/>
    </source>
</evidence>
<name>A0A7I9YXV9_MYCBU</name>
<evidence type="ECO:0000313" key="2">
    <source>
        <dbReference type="EMBL" id="GFG93564.1"/>
    </source>
</evidence>
<accession>A0A7I9YXV9</accession>
<dbReference type="AlphaFoldDB" id="A0A7I9YXV9"/>
<keyword evidence="3" id="KW-1185">Reference proteome</keyword>
<dbReference type="Gene3D" id="1.10.287.850">
    <property type="entry name" value="HP0062-like domain"/>
    <property type="match status" value="1"/>
</dbReference>
<reference evidence="2 3" key="1">
    <citation type="journal article" date="2019" name="Emerg. Microbes Infect.">
        <title>Comprehensive subspecies identification of 175 nontuberculous mycobacteria species based on 7547 genomic profiles.</title>
        <authorList>
            <person name="Matsumoto Y."/>
            <person name="Kinjo T."/>
            <person name="Motooka D."/>
            <person name="Nabeya D."/>
            <person name="Jung N."/>
            <person name="Uechi K."/>
            <person name="Horii T."/>
            <person name="Iida T."/>
            <person name="Fujita J."/>
            <person name="Nakamura S."/>
        </authorList>
    </citation>
    <scope>NUCLEOTIDE SEQUENCE [LARGE SCALE GENOMIC DNA]</scope>
    <source>
        <strain evidence="2 3">JCM 30725</strain>
    </source>
</reference>